<protein>
    <submittedName>
        <fullName evidence="2">Uncharacterized protein</fullName>
    </submittedName>
</protein>
<dbReference type="EMBL" id="JAHQIW010001032">
    <property type="protein sequence ID" value="KAJ1351230.1"/>
    <property type="molecule type" value="Genomic_DNA"/>
</dbReference>
<feature type="compositionally biased region" description="Gly residues" evidence="1">
    <location>
        <begin position="65"/>
        <end position="76"/>
    </location>
</feature>
<reference evidence="2" key="1">
    <citation type="submission" date="2021-06" db="EMBL/GenBank/DDBJ databases">
        <title>Parelaphostrongylus tenuis whole genome reference sequence.</title>
        <authorList>
            <person name="Garwood T.J."/>
            <person name="Larsen P.A."/>
            <person name="Fountain-Jones N.M."/>
            <person name="Garbe J.R."/>
            <person name="Macchietto M.G."/>
            <person name="Kania S.A."/>
            <person name="Gerhold R.W."/>
            <person name="Richards J.E."/>
            <person name="Wolf T.M."/>
        </authorList>
    </citation>
    <scope>NUCLEOTIDE SEQUENCE</scope>
    <source>
        <strain evidence="2">MNPRO001-30</strain>
        <tissue evidence="2">Meninges</tissue>
    </source>
</reference>
<evidence type="ECO:0000313" key="2">
    <source>
        <dbReference type="EMBL" id="KAJ1351230.1"/>
    </source>
</evidence>
<sequence>MHLHMLCLPQQQSKEPTTSTSTLASGESERGISLGLVTTTLGASPTGESKADATMYLPKAQQGSPGAGGGGGGGGNLRPQPGRGFEGDSGTMGEGNEGIKHQKQCYDTITTSLGMLGDMQDCNVKLKLNLYTIVTRLRAIRYTIKAIAFLKLFRGDRGGGGMGDGGGTIGGSMFRNTVSSAGGADMMSLIGNFFCGQYDFDEVVWRRINDPKYSELS</sequence>
<gene>
    <name evidence="2" type="ORF">KIN20_007206</name>
</gene>
<comment type="caution">
    <text evidence="2">The sequence shown here is derived from an EMBL/GenBank/DDBJ whole genome shotgun (WGS) entry which is preliminary data.</text>
</comment>
<feature type="region of interest" description="Disordered" evidence="1">
    <location>
        <begin position="1"/>
        <end position="30"/>
    </location>
</feature>
<keyword evidence="3" id="KW-1185">Reference proteome</keyword>
<feature type="compositionally biased region" description="Polar residues" evidence="1">
    <location>
        <begin position="9"/>
        <end position="25"/>
    </location>
</feature>
<accession>A0AAD5M534</accession>
<feature type="region of interest" description="Disordered" evidence="1">
    <location>
        <begin position="59"/>
        <end position="90"/>
    </location>
</feature>
<proteinExistence type="predicted"/>
<dbReference type="AlphaFoldDB" id="A0AAD5M534"/>
<dbReference type="Proteomes" id="UP001196413">
    <property type="component" value="Unassembled WGS sequence"/>
</dbReference>
<evidence type="ECO:0000256" key="1">
    <source>
        <dbReference type="SAM" id="MobiDB-lite"/>
    </source>
</evidence>
<organism evidence="2 3">
    <name type="scientific">Parelaphostrongylus tenuis</name>
    <name type="common">Meningeal worm</name>
    <dbReference type="NCBI Taxonomy" id="148309"/>
    <lineage>
        <taxon>Eukaryota</taxon>
        <taxon>Metazoa</taxon>
        <taxon>Ecdysozoa</taxon>
        <taxon>Nematoda</taxon>
        <taxon>Chromadorea</taxon>
        <taxon>Rhabditida</taxon>
        <taxon>Rhabditina</taxon>
        <taxon>Rhabditomorpha</taxon>
        <taxon>Strongyloidea</taxon>
        <taxon>Metastrongylidae</taxon>
        <taxon>Parelaphostrongylus</taxon>
    </lineage>
</organism>
<evidence type="ECO:0000313" key="3">
    <source>
        <dbReference type="Proteomes" id="UP001196413"/>
    </source>
</evidence>
<name>A0AAD5M534_PARTN</name>